<evidence type="ECO:0000259" key="7">
    <source>
        <dbReference type="Pfam" id="PF10520"/>
    </source>
</evidence>
<dbReference type="EMBL" id="QFQP01000014">
    <property type="protein sequence ID" value="PZR11432.1"/>
    <property type="molecule type" value="Genomic_DNA"/>
</dbReference>
<dbReference type="InterPro" id="IPR052601">
    <property type="entry name" value="Plasmalogen_desaturase"/>
</dbReference>
<feature type="transmembrane region" description="Helical" evidence="6">
    <location>
        <begin position="116"/>
        <end position="134"/>
    </location>
</feature>
<dbReference type="GO" id="GO:0016491">
    <property type="term" value="F:oxidoreductase activity"/>
    <property type="evidence" value="ECO:0007669"/>
    <property type="project" value="TreeGrafter"/>
</dbReference>
<evidence type="ECO:0000256" key="2">
    <source>
        <dbReference type="ARBA" id="ARBA00007620"/>
    </source>
</evidence>
<evidence type="ECO:0000313" key="8">
    <source>
        <dbReference type="EMBL" id="PZR11432.1"/>
    </source>
</evidence>
<feature type="transmembrane region" description="Helical" evidence="6">
    <location>
        <begin position="21"/>
        <end position="41"/>
    </location>
</feature>
<comment type="caution">
    <text evidence="8">The sequence shown here is derived from an EMBL/GenBank/DDBJ whole genome shotgun (WGS) entry which is preliminary data.</text>
</comment>
<dbReference type="PANTHER" id="PTHR48177:SF1">
    <property type="entry name" value="PLASMANYLETHANOLAMINE DESATURASE 1"/>
    <property type="match status" value="1"/>
</dbReference>
<dbReference type="InterPro" id="IPR019547">
    <property type="entry name" value="Lipid_desat"/>
</dbReference>
<reference evidence="8 9" key="1">
    <citation type="submission" date="2017-08" db="EMBL/GenBank/DDBJ databases">
        <title>Infants hospitalized years apart are colonized by the same room-sourced microbial strains.</title>
        <authorList>
            <person name="Brooks B."/>
            <person name="Olm M.R."/>
            <person name="Firek B.A."/>
            <person name="Baker R."/>
            <person name="Thomas B.C."/>
            <person name="Morowitz M.J."/>
            <person name="Banfield J.F."/>
        </authorList>
    </citation>
    <scope>NUCLEOTIDE SEQUENCE [LARGE SCALE GENOMIC DNA]</scope>
    <source>
        <strain evidence="8">S2_003_000_R2_14</strain>
    </source>
</reference>
<comment type="subcellular location">
    <subcellularLocation>
        <location evidence="1">Membrane</location>
        <topology evidence="1">Multi-pass membrane protein</topology>
    </subcellularLocation>
</comment>
<name>A0A2W5T965_9BACT</name>
<evidence type="ECO:0000256" key="6">
    <source>
        <dbReference type="SAM" id="Phobius"/>
    </source>
</evidence>
<evidence type="ECO:0000256" key="4">
    <source>
        <dbReference type="ARBA" id="ARBA00022989"/>
    </source>
</evidence>
<dbReference type="PANTHER" id="PTHR48177">
    <property type="entry name" value="TRANSMEMBRANE PROTEIN 189"/>
    <property type="match status" value="1"/>
</dbReference>
<keyword evidence="5 6" id="KW-0472">Membrane</keyword>
<proteinExistence type="inferred from homology"/>
<evidence type="ECO:0000256" key="5">
    <source>
        <dbReference type="ARBA" id="ARBA00023136"/>
    </source>
</evidence>
<dbReference type="GO" id="GO:0016020">
    <property type="term" value="C:membrane"/>
    <property type="evidence" value="ECO:0007669"/>
    <property type="project" value="UniProtKB-SubCell"/>
</dbReference>
<feature type="transmembrane region" description="Helical" evidence="6">
    <location>
        <begin position="140"/>
        <end position="159"/>
    </location>
</feature>
<keyword evidence="4 6" id="KW-1133">Transmembrane helix</keyword>
<comment type="similarity">
    <text evidence="2">Belongs to the fatty acid desaturase CarF family.</text>
</comment>
<organism evidence="8 9">
    <name type="scientific">Archangium gephyra</name>
    <dbReference type="NCBI Taxonomy" id="48"/>
    <lineage>
        <taxon>Bacteria</taxon>
        <taxon>Pseudomonadati</taxon>
        <taxon>Myxococcota</taxon>
        <taxon>Myxococcia</taxon>
        <taxon>Myxococcales</taxon>
        <taxon>Cystobacterineae</taxon>
        <taxon>Archangiaceae</taxon>
        <taxon>Archangium</taxon>
    </lineage>
</organism>
<gene>
    <name evidence="8" type="ORF">DI536_17550</name>
</gene>
<feature type="transmembrane region" description="Helical" evidence="6">
    <location>
        <begin position="53"/>
        <end position="76"/>
    </location>
</feature>
<evidence type="ECO:0000256" key="1">
    <source>
        <dbReference type="ARBA" id="ARBA00004141"/>
    </source>
</evidence>
<dbReference type="AlphaFoldDB" id="A0A2W5T965"/>
<evidence type="ECO:0000313" key="9">
    <source>
        <dbReference type="Proteomes" id="UP000249061"/>
    </source>
</evidence>
<keyword evidence="3 6" id="KW-0812">Transmembrane</keyword>
<evidence type="ECO:0000256" key="3">
    <source>
        <dbReference type="ARBA" id="ARBA00022692"/>
    </source>
</evidence>
<feature type="domain" description="Lipid desaturase" evidence="7">
    <location>
        <begin position="64"/>
        <end position="240"/>
    </location>
</feature>
<sequence length="264" mass="29187">MSQLDIKQQDAQKLAAGYSKSFRVVEVLSIISFWALSVAIAVKASAFASTYPWVIVAAACTGFIMADFVGGFVHWLGDTWGSTDMPILGAALIRPFREHHVDEKAITRHDYIETNGANCMVAVPVAAGALFIPLTIEGWVAPALFALVSIGSMIFWVMMTNQIHKWSHLDADKAPSWLKVLQKLHLVLPPDHHRTHHTKPFDTYYSITTGWTNWPLAKIGFYRNLERLITAVTGVIPRKDDIGLEAALKIAPLAEKPAEAVTQK</sequence>
<dbReference type="Proteomes" id="UP000249061">
    <property type="component" value="Unassembled WGS sequence"/>
</dbReference>
<protein>
    <submittedName>
        <fullName evidence="8">Carotenoid synthesis regulator CarF</fullName>
    </submittedName>
</protein>
<accession>A0A2W5T965</accession>
<dbReference type="Pfam" id="PF10520">
    <property type="entry name" value="Lipid_desat"/>
    <property type="match status" value="1"/>
</dbReference>